<accession>A0ABN7RLX5</accession>
<dbReference type="Proteomes" id="UP000681526">
    <property type="component" value="Unassembled WGS sequence"/>
</dbReference>
<feature type="region of interest" description="Disordered" evidence="1">
    <location>
        <begin position="75"/>
        <end position="136"/>
    </location>
</feature>
<evidence type="ECO:0000313" key="2">
    <source>
        <dbReference type="EMBL" id="CAG5077762.1"/>
    </source>
</evidence>
<evidence type="ECO:0000256" key="1">
    <source>
        <dbReference type="SAM" id="MobiDB-lite"/>
    </source>
</evidence>
<gene>
    <name evidence="2" type="primary">txxe 657</name>
    <name evidence="2" type="ORF">TXXE_01740</name>
</gene>
<comment type="caution">
    <text evidence="2">The sequence shown here is derived from an EMBL/GenBank/DDBJ whole genome shotgun (WGS) entry which is preliminary data.</text>
</comment>
<dbReference type="EMBL" id="CAJRAY010000006">
    <property type="protein sequence ID" value="CAG5077762.1"/>
    <property type="molecule type" value="Genomic_DNA"/>
</dbReference>
<sequence length="204" mass="21277">MVDKRSLLLGLGIGLIAGAVLLQLMLAGREQSARLADIDRITGEDALYTQSELDARIAEAEERVRREYEQAAVVAGEADAGITDDTPAADGTNDSGASSAGESGESPSAESGEPSANVGEQTGEAEAGNTDEGANANINVRIKPGMTLTETAGLLKSKGVIDDADALMELMARMSTKIRAGYYTFTGNETLEEVRKIITSPPSE</sequence>
<name>A0ABN7RLX5_THEXY</name>
<proteinExistence type="predicted"/>
<protein>
    <submittedName>
        <fullName evidence="2">Aminodeoxychorismate lyase</fullName>
    </submittedName>
</protein>
<evidence type="ECO:0000313" key="3">
    <source>
        <dbReference type="Proteomes" id="UP000681526"/>
    </source>
</evidence>
<dbReference type="GO" id="GO:0016829">
    <property type="term" value="F:lyase activity"/>
    <property type="evidence" value="ECO:0007669"/>
    <property type="project" value="UniProtKB-KW"/>
</dbReference>
<reference evidence="2 3" key="1">
    <citation type="submission" date="2021-04" db="EMBL/GenBank/DDBJ databases">
        <authorList>
            <person name="Rakotoarivonina H."/>
        </authorList>
    </citation>
    <scope>NUCLEOTIDE SEQUENCE [LARGE SCALE GENOMIC DNA]</scope>
    <source>
        <strain evidence="2 3">XE</strain>
    </source>
</reference>
<keyword evidence="3" id="KW-1185">Reference proteome</keyword>
<keyword evidence="2" id="KW-0456">Lyase</keyword>
<organism evidence="2 3">
    <name type="scientific">Thermobacillus xylanilyticus</name>
    <dbReference type="NCBI Taxonomy" id="76633"/>
    <lineage>
        <taxon>Bacteria</taxon>
        <taxon>Bacillati</taxon>
        <taxon>Bacillota</taxon>
        <taxon>Bacilli</taxon>
        <taxon>Bacillales</taxon>
        <taxon>Paenibacillaceae</taxon>
        <taxon>Thermobacillus</taxon>
    </lineage>
</organism>
<dbReference type="Gene3D" id="3.30.1490.480">
    <property type="entry name" value="Endolytic murein transglycosylase"/>
    <property type="match status" value="1"/>
</dbReference>
<feature type="compositionally biased region" description="Low complexity" evidence="1">
    <location>
        <begin position="95"/>
        <end position="116"/>
    </location>
</feature>
<dbReference type="RefSeq" id="WP_213483225.1">
    <property type="nucleotide sequence ID" value="NZ_CAJRAY010000006.1"/>
</dbReference>